<evidence type="ECO:0000313" key="3">
    <source>
        <dbReference type="Proteomes" id="UP001500603"/>
    </source>
</evidence>
<dbReference type="EMBL" id="BAABJM010000009">
    <property type="protein sequence ID" value="GAA5068998.1"/>
    <property type="molecule type" value="Genomic_DNA"/>
</dbReference>
<feature type="transmembrane region" description="Helical" evidence="1">
    <location>
        <begin position="70"/>
        <end position="92"/>
    </location>
</feature>
<keyword evidence="1" id="KW-0472">Membrane</keyword>
<keyword evidence="1" id="KW-0812">Transmembrane</keyword>
<feature type="transmembrane region" description="Helical" evidence="1">
    <location>
        <begin position="21"/>
        <end position="50"/>
    </location>
</feature>
<feature type="transmembrane region" description="Helical" evidence="1">
    <location>
        <begin position="124"/>
        <end position="149"/>
    </location>
</feature>
<protein>
    <submittedName>
        <fullName evidence="2">Uncharacterized protein</fullName>
    </submittedName>
</protein>
<keyword evidence="1" id="KW-1133">Transmembrane helix</keyword>
<comment type="caution">
    <text evidence="2">The sequence shown here is derived from an EMBL/GenBank/DDBJ whole genome shotgun (WGS) entry which is preliminary data.</text>
</comment>
<accession>A0ABP9L3J7</accession>
<sequence length="177" mass="19297">MEGGNEGVRIRMRFDQYRRRLLATRVILLLLALQGAFTGLWAVCAPHSWYTSFPGFAMRWVSVDGPYNHHLAADVGAFFLALTAVTVAALVVDTTTVARIAGLGWAVFSVPHVIYHVSHHPHDIGAVSFTLSLVAVLLLLAGGIAALVLPPRGDIPMSDPAPLRLRFPRRPRRGGTR</sequence>
<proteinExistence type="predicted"/>
<evidence type="ECO:0000313" key="2">
    <source>
        <dbReference type="EMBL" id="GAA5068998.1"/>
    </source>
</evidence>
<gene>
    <name evidence="2" type="ORF">GCM10023318_59880</name>
</gene>
<reference evidence="3" key="1">
    <citation type="journal article" date="2019" name="Int. J. Syst. Evol. Microbiol.">
        <title>The Global Catalogue of Microorganisms (GCM) 10K type strain sequencing project: providing services to taxonomists for standard genome sequencing and annotation.</title>
        <authorList>
            <consortium name="The Broad Institute Genomics Platform"/>
            <consortium name="The Broad Institute Genome Sequencing Center for Infectious Disease"/>
            <person name="Wu L."/>
            <person name="Ma J."/>
        </authorList>
    </citation>
    <scope>NUCLEOTIDE SEQUENCE [LARGE SCALE GENOMIC DNA]</scope>
    <source>
        <strain evidence="3">JCM 18298</strain>
    </source>
</reference>
<feature type="transmembrane region" description="Helical" evidence="1">
    <location>
        <begin position="99"/>
        <end position="118"/>
    </location>
</feature>
<organism evidence="2 3">
    <name type="scientific">Nocardia callitridis</name>
    <dbReference type="NCBI Taxonomy" id="648753"/>
    <lineage>
        <taxon>Bacteria</taxon>
        <taxon>Bacillati</taxon>
        <taxon>Actinomycetota</taxon>
        <taxon>Actinomycetes</taxon>
        <taxon>Mycobacteriales</taxon>
        <taxon>Nocardiaceae</taxon>
        <taxon>Nocardia</taxon>
    </lineage>
</organism>
<dbReference type="Proteomes" id="UP001500603">
    <property type="component" value="Unassembled WGS sequence"/>
</dbReference>
<evidence type="ECO:0000256" key="1">
    <source>
        <dbReference type="SAM" id="Phobius"/>
    </source>
</evidence>
<name>A0ABP9L3J7_9NOCA</name>
<keyword evidence="3" id="KW-1185">Reference proteome</keyword>